<protein>
    <submittedName>
        <fullName evidence="1">Uncharacterized protein</fullName>
    </submittedName>
</protein>
<sequence length="91" mass="10137">MVMLDPKNVFDLCVCSPSSFSILHCLNNGDSTSISDSNGGKPALDSSSDEKATAKNIECLIIHNHFEEGWMVSRPPLKRTWMMYEVPNFEA</sequence>
<keyword evidence="2" id="KW-1185">Reference proteome</keyword>
<reference evidence="2" key="1">
    <citation type="journal article" date="2017" name="Nature">
        <title>The sunflower genome provides insights into oil metabolism, flowering and Asterid evolution.</title>
        <authorList>
            <person name="Badouin H."/>
            <person name="Gouzy J."/>
            <person name="Grassa C.J."/>
            <person name="Murat F."/>
            <person name="Staton S.E."/>
            <person name="Cottret L."/>
            <person name="Lelandais-Briere C."/>
            <person name="Owens G.L."/>
            <person name="Carrere S."/>
            <person name="Mayjonade B."/>
            <person name="Legrand L."/>
            <person name="Gill N."/>
            <person name="Kane N.C."/>
            <person name="Bowers J.E."/>
            <person name="Hubner S."/>
            <person name="Bellec A."/>
            <person name="Berard A."/>
            <person name="Berges H."/>
            <person name="Blanchet N."/>
            <person name="Boniface M.C."/>
            <person name="Brunel D."/>
            <person name="Catrice O."/>
            <person name="Chaidir N."/>
            <person name="Claudel C."/>
            <person name="Donnadieu C."/>
            <person name="Faraut T."/>
            <person name="Fievet G."/>
            <person name="Helmstetter N."/>
            <person name="King M."/>
            <person name="Knapp S.J."/>
            <person name="Lai Z."/>
            <person name="Le Paslier M.C."/>
            <person name="Lippi Y."/>
            <person name="Lorenzon L."/>
            <person name="Mandel J.R."/>
            <person name="Marage G."/>
            <person name="Marchand G."/>
            <person name="Marquand E."/>
            <person name="Bret-Mestries E."/>
            <person name="Morien E."/>
            <person name="Nambeesan S."/>
            <person name="Nguyen T."/>
            <person name="Pegot-Espagnet P."/>
            <person name="Pouilly N."/>
            <person name="Raftis F."/>
            <person name="Sallet E."/>
            <person name="Schiex T."/>
            <person name="Thomas J."/>
            <person name="Vandecasteele C."/>
            <person name="Vares D."/>
            <person name="Vear F."/>
            <person name="Vautrin S."/>
            <person name="Crespi M."/>
            <person name="Mangin B."/>
            <person name="Burke J.M."/>
            <person name="Salse J."/>
            <person name="Munos S."/>
            <person name="Vincourt P."/>
            <person name="Rieseberg L.H."/>
            <person name="Langlade N.B."/>
        </authorList>
    </citation>
    <scope>NUCLEOTIDE SEQUENCE [LARGE SCALE GENOMIC DNA]</scope>
    <source>
        <strain evidence="2">cv. SF193</strain>
    </source>
</reference>
<dbReference type="EMBL" id="CM007905">
    <property type="protein sequence ID" value="OTF93204.1"/>
    <property type="molecule type" value="Genomic_DNA"/>
</dbReference>
<dbReference type="Proteomes" id="UP000215914">
    <property type="component" value="Chromosome 16"/>
</dbReference>
<dbReference type="AlphaFoldDB" id="A0A251S3L4"/>
<gene>
    <name evidence="1" type="ORF">HannXRQ_Chr16g0530321</name>
</gene>
<name>A0A251S3L4_HELAN</name>
<accession>A0A251S3L4</accession>
<dbReference type="InParanoid" id="A0A251S3L4"/>
<evidence type="ECO:0000313" key="2">
    <source>
        <dbReference type="Proteomes" id="UP000215914"/>
    </source>
</evidence>
<proteinExistence type="predicted"/>
<organism evidence="1 2">
    <name type="scientific">Helianthus annuus</name>
    <name type="common">Common sunflower</name>
    <dbReference type="NCBI Taxonomy" id="4232"/>
    <lineage>
        <taxon>Eukaryota</taxon>
        <taxon>Viridiplantae</taxon>
        <taxon>Streptophyta</taxon>
        <taxon>Embryophyta</taxon>
        <taxon>Tracheophyta</taxon>
        <taxon>Spermatophyta</taxon>
        <taxon>Magnoliopsida</taxon>
        <taxon>eudicotyledons</taxon>
        <taxon>Gunneridae</taxon>
        <taxon>Pentapetalae</taxon>
        <taxon>asterids</taxon>
        <taxon>campanulids</taxon>
        <taxon>Asterales</taxon>
        <taxon>Asteraceae</taxon>
        <taxon>Asteroideae</taxon>
        <taxon>Heliantheae alliance</taxon>
        <taxon>Heliantheae</taxon>
        <taxon>Helianthus</taxon>
    </lineage>
</organism>
<evidence type="ECO:0000313" key="1">
    <source>
        <dbReference type="EMBL" id="OTF93204.1"/>
    </source>
</evidence>